<dbReference type="Ensembl" id="ENSCRFT00000022046.1">
    <property type="protein sequence ID" value="ENSCRFP00000021329.1"/>
    <property type="gene ID" value="ENSCRFG00000015789.1"/>
</dbReference>
<reference evidence="1" key="2">
    <citation type="submission" date="2025-09" db="UniProtKB">
        <authorList>
            <consortium name="Ensembl"/>
        </authorList>
    </citation>
    <scope>IDENTIFICATION</scope>
</reference>
<dbReference type="AlphaFoldDB" id="A0A8C3RGX5"/>
<keyword evidence="2" id="KW-1185">Reference proteome</keyword>
<evidence type="ECO:0000313" key="2">
    <source>
        <dbReference type="Proteomes" id="UP000694396"/>
    </source>
</evidence>
<evidence type="ECO:0000313" key="1">
    <source>
        <dbReference type="Ensembl" id="ENSCRFP00000021329.1"/>
    </source>
</evidence>
<reference evidence="1" key="1">
    <citation type="submission" date="2025-08" db="UniProtKB">
        <authorList>
            <consortium name="Ensembl"/>
        </authorList>
    </citation>
    <scope>IDENTIFICATION</scope>
</reference>
<organism evidence="1 2">
    <name type="scientific">Cyanoderma ruficeps</name>
    <name type="common">rufous-capped babbler</name>
    <dbReference type="NCBI Taxonomy" id="181631"/>
    <lineage>
        <taxon>Eukaryota</taxon>
        <taxon>Metazoa</taxon>
        <taxon>Chordata</taxon>
        <taxon>Craniata</taxon>
        <taxon>Vertebrata</taxon>
        <taxon>Euteleostomi</taxon>
        <taxon>Archelosauria</taxon>
        <taxon>Archosauria</taxon>
        <taxon>Dinosauria</taxon>
        <taxon>Saurischia</taxon>
        <taxon>Theropoda</taxon>
        <taxon>Coelurosauria</taxon>
        <taxon>Aves</taxon>
        <taxon>Neognathae</taxon>
        <taxon>Neoaves</taxon>
        <taxon>Telluraves</taxon>
        <taxon>Australaves</taxon>
        <taxon>Passeriformes</taxon>
        <taxon>Sylvioidea</taxon>
        <taxon>Timaliidae</taxon>
        <taxon>Cyanoderma</taxon>
    </lineage>
</organism>
<dbReference type="Proteomes" id="UP000694396">
    <property type="component" value="Unplaced"/>
</dbReference>
<proteinExistence type="predicted"/>
<sequence>MGSPLQFCPTRGWLWTFGYGVLSHLKKALFTKPAPGAEPVWFRGLRSPAPREMCHLHPALFLELRFAERKGWADGAHEAFPRPLVFLPPYPISGGWGCLGGCSGWLFSLPTGMSPQPWKQQFG</sequence>
<protein>
    <submittedName>
        <fullName evidence="1">Uncharacterized protein</fullName>
    </submittedName>
</protein>
<name>A0A8C3RGX5_9PASS</name>
<accession>A0A8C3RGX5</accession>